<keyword evidence="2" id="KW-1133">Transmembrane helix</keyword>
<evidence type="ECO:0000256" key="2">
    <source>
        <dbReference type="SAM" id="Phobius"/>
    </source>
</evidence>
<feature type="compositionally biased region" description="Basic and acidic residues" evidence="1">
    <location>
        <begin position="44"/>
        <end position="55"/>
    </location>
</feature>
<dbReference type="EMBL" id="CADCXV010000742">
    <property type="protein sequence ID" value="CAB0034453.1"/>
    <property type="molecule type" value="Genomic_DNA"/>
</dbReference>
<reference evidence="3 4" key="1">
    <citation type="submission" date="2020-02" db="EMBL/GenBank/DDBJ databases">
        <authorList>
            <person name="Ferguson B K."/>
        </authorList>
    </citation>
    <scope>NUCLEOTIDE SEQUENCE [LARGE SCALE GENOMIC DNA]</scope>
</reference>
<feature type="transmembrane region" description="Helical" evidence="2">
    <location>
        <begin position="215"/>
        <end position="237"/>
    </location>
</feature>
<feature type="compositionally biased region" description="Basic residues" evidence="1">
    <location>
        <begin position="34"/>
        <end position="43"/>
    </location>
</feature>
<dbReference type="OrthoDB" id="5950063at2759"/>
<sequence length="451" mass="51261">MDARTRRMRRRVKTTTTTAISTASGIFVVGQKSTKSHSRRTHTHRETRAHERERSVSSISIYMQQQQQQQQRRQPQSRAACLARQSVRRPSTRADAVSGNTNKLPRKFFCRYVSVELIAADGHTSPVERSAPPELCVRLFASTPLQHAYMLLKQARRIMFSAVLSASRLHAATGTVVGGSVYSKIAQQCLSQRGSYSQIEKPMQKVRKFGDWRSFFNSSLFFRCALIIFFLCIPLHFSTACSFYFHFLYQVNGFVYCLFLCSTHKTIAQCSNFQFIACQWLDHQTSRGLSSLSCRDESGRACDSARGLRVDKFARVLMPRSWLYRIILYSTSLPAQRLATIAKKNIRQADDGKLVELSSCVPCVRVRDTQIDRHNFCPSGPPHTQQNLYAQRRDAKIQGDKRRKRRAAAGGRSGRCCTMSLLVFLSARGFACKMDRDEKFCAKTRLTTGIV</sequence>
<protein>
    <submittedName>
        <fullName evidence="3">Uncharacterized protein</fullName>
    </submittedName>
</protein>
<keyword evidence="2" id="KW-0472">Membrane</keyword>
<evidence type="ECO:0000313" key="4">
    <source>
        <dbReference type="Proteomes" id="UP000479190"/>
    </source>
</evidence>
<dbReference type="Proteomes" id="UP000479190">
    <property type="component" value="Unassembled WGS sequence"/>
</dbReference>
<feature type="region of interest" description="Disordered" evidence="1">
    <location>
        <begin position="31"/>
        <end position="100"/>
    </location>
</feature>
<organism evidence="3 4">
    <name type="scientific">Trichogramma brassicae</name>
    <dbReference type="NCBI Taxonomy" id="86971"/>
    <lineage>
        <taxon>Eukaryota</taxon>
        <taxon>Metazoa</taxon>
        <taxon>Ecdysozoa</taxon>
        <taxon>Arthropoda</taxon>
        <taxon>Hexapoda</taxon>
        <taxon>Insecta</taxon>
        <taxon>Pterygota</taxon>
        <taxon>Neoptera</taxon>
        <taxon>Endopterygota</taxon>
        <taxon>Hymenoptera</taxon>
        <taxon>Apocrita</taxon>
        <taxon>Proctotrupomorpha</taxon>
        <taxon>Chalcidoidea</taxon>
        <taxon>Trichogrammatidae</taxon>
        <taxon>Trichogramma</taxon>
    </lineage>
</organism>
<dbReference type="AlphaFoldDB" id="A0A6H5I8Z3"/>
<name>A0A6H5I8Z3_9HYME</name>
<accession>A0A6H5I8Z3</accession>
<keyword evidence="2" id="KW-0812">Transmembrane</keyword>
<feature type="compositionally biased region" description="Low complexity" evidence="1">
    <location>
        <begin position="64"/>
        <end position="76"/>
    </location>
</feature>
<evidence type="ECO:0000313" key="3">
    <source>
        <dbReference type="EMBL" id="CAB0034453.1"/>
    </source>
</evidence>
<gene>
    <name evidence="3" type="ORF">TBRA_LOCUS6351</name>
</gene>
<keyword evidence="4" id="KW-1185">Reference proteome</keyword>
<proteinExistence type="predicted"/>
<evidence type="ECO:0000256" key="1">
    <source>
        <dbReference type="SAM" id="MobiDB-lite"/>
    </source>
</evidence>